<comment type="subcellular location">
    <subcellularLocation>
        <location evidence="6">Cytoplasm</location>
    </subcellularLocation>
</comment>
<dbReference type="Pfam" id="PF21948">
    <property type="entry name" value="LplA-B_cat"/>
    <property type="match status" value="1"/>
</dbReference>
<evidence type="ECO:0000256" key="4">
    <source>
        <dbReference type="ARBA" id="ARBA00023315"/>
    </source>
</evidence>
<evidence type="ECO:0000256" key="10">
    <source>
        <dbReference type="PIRSR" id="PIRSR016262-3"/>
    </source>
</evidence>
<dbReference type="InterPro" id="IPR000544">
    <property type="entry name" value="Octanoyltransferase"/>
</dbReference>
<feature type="domain" description="BPL/LPL catalytic" evidence="11">
    <location>
        <begin position="32"/>
        <end position="203"/>
    </location>
</feature>
<dbReference type="GO" id="GO:0009249">
    <property type="term" value="P:protein lipoylation"/>
    <property type="evidence" value="ECO:0007669"/>
    <property type="project" value="InterPro"/>
</dbReference>
<dbReference type="CDD" id="cd16444">
    <property type="entry name" value="LipB"/>
    <property type="match status" value="1"/>
</dbReference>
<comment type="catalytic activity">
    <reaction evidence="6 7">
        <text>octanoyl-[ACP] + L-lysyl-[protein] = N(6)-octanoyl-L-lysyl-[protein] + holo-[ACP] + H(+)</text>
        <dbReference type="Rhea" id="RHEA:17665"/>
        <dbReference type="Rhea" id="RHEA-COMP:9636"/>
        <dbReference type="Rhea" id="RHEA-COMP:9685"/>
        <dbReference type="Rhea" id="RHEA-COMP:9752"/>
        <dbReference type="Rhea" id="RHEA-COMP:9928"/>
        <dbReference type="ChEBI" id="CHEBI:15378"/>
        <dbReference type="ChEBI" id="CHEBI:29969"/>
        <dbReference type="ChEBI" id="CHEBI:64479"/>
        <dbReference type="ChEBI" id="CHEBI:78463"/>
        <dbReference type="ChEBI" id="CHEBI:78809"/>
        <dbReference type="EC" id="2.3.1.181"/>
    </reaction>
</comment>
<dbReference type="GO" id="GO:0033819">
    <property type="term" value="F:lipoyl(octanoyl) transferase activity"/>
    <property type="evidence" value="ECO:0007669"/>
    <property type="project" value="UniProtKB-EC"/>
</dbReference>
<dbReference type="InterPro" id="IPR020605">
    <property type="entry name" value="Octanoyltransferase_CS"/>
</dbReference>
<dbReference type="EC" id="2.3.1.181" evidence="6 7"/>
<evidence type="ECO:0000259" key="11">
    <source>
        <dbReference type="PROSITE" id="PS51733"/>
    </source>
</evidence>
<dbReference type="PIRSF" id="PIRSF016262">
    <property type="entry name" value="LPLase"/>
    <property type="match status" value="1"/>
</dbReference>
<protein>
    <recommendedName>
        <fullName evidence="6 7">Octanoyltransferase</fullName>
        <ecNumber evidence="6 7">2.3.1.181</ecNumber>
    </recommendedName>
    <alternativeName>
        <fullName evidence="6">Lipoate-protein ligase B</fullName>
    </alternativeName>
    <alternativeName>
        <fullName evidence="6">Lipoyl/octanoyl transferase</fullName>
    </alternativeName>
    <alternativeName>
        <fullName evidence="6">Octanoyl-[acyl-carrier-protein]-protein N-octanoyltransferase</fullName>
    </alternativeName>
</protein>
<dbReference type="AlphaFoldDB" id="A0A4D6Y2H6"/>
<feature type="site" description="Lowers pKa of active site Cys" evidence="6 10">
    <location>
        <position position="135"/>
    </location>
</feature>
<evidence type="ECO:0000256" key="1">
    <source>
        <dbReference type="ARBA" id="ARBA00004821"/>
    </source>
</evidence>
<dbReference type="OrthoDB" id="9787061at2"/>
<proteinExistence type="inferred from homology"/>
<evidence type="ECO:0000256" key="5">
    <source>
        <dbReference type="ARBA" id="ARBA00024732"/>
    </source>
</evidence>
<dbReference type="GO" id="GO:0005737">
    <property type="term" value="C:cytoplasm"/>
    <property type="evidence" value="ECO:0007669"/>
    <property type="project" value="UniProtKB-SubCell"/>
</dbReference>
<evidence type="ECO:0000313" key="12">
    <source>
        <dbReference type="EMBL" id="QCI23277.1"/>
    </source>
</evidence>
<gene>
    <name evidence="6 12" type="primary">lipB</name>
    <name evidence="12" type="ORF">D9V73_01270</name>
</gene>
<evidence type="ECO:0000313" key="13">
    <source>
        <dbReference type="Proteomes" id="UP000298566"/>
    </source>
</evidence>
<dbReference type="PROSITE" id="PS01313">
    <property type="entry name" value="LIPB"/>
    <property type="match status" value="1"/>
</dbReference>
<dbReference type="SUPFAM" id="SSF55681">
    <property type="entry name" value="Class II aaRS and biotin synthetases"/>
    <property type="match status" value="1"/>
</dbReference>
<name>A0A4D6Y2H6_BUCMH</name>
<reference evidence="12 13" key="1">
    <citation type="submission" date="2018-10" db="EMBL/GenBank/DDBJ databases">
        <title>Comparative functional genomics of the obligate endosymbiont Buchnera aphidicola.</title>
        <authorList>
            <person name="Chong R.A."/>
        </authorList>
    </citation>
    <scope>NUCLEOTIDE SEQUENCE [LARGE SCALE GENOMIC DNA]</scope>
    <source>
        <strain evidence="12 13">Mrh</strain>
    </source>
</reference>
<comment type="similarity">
    <text evidence="6 7">Belongs to the LipB family.</text>
</comment>
<evidence type="ECO:0000256" key="6">
    <source>
        <dbReference type="HAMAP-Rule" id="MF_00013"/>
    </source>
</evidence>
<dbReference type="Gene3D" id="3.30.930.10">
    <property type="entry name" value="Bira Bifunctional Protein, Domain 2"/>
    <property type="match status" value="1"/>
</dbReference>
<feature type="binding site" evidence="6 9">
    <location>
        <begin position="151"/>
        <end position="153"/>
    </location>
    <ligand>
        <name>substrate</name>
    </ligand>
</feature>
<dbReference type="InterPro" id="IPR045864">
    <property type="entry name" value="aa-tRNA-synth_II/BPL/LPL"/>
</dbReference>
<comment type="function">
    <text evidence="5 6 7">Catalyzes the transfer of endogenously produced octanoic acid from octanoyl-acyl-carrier-protein onto the lipoyl domains of lipoate-dependent enzymes. Lipoyl-ACP can also act as a substrate although octanoyl-ACP is likely to be the physiological substrate.</text>
</comment>
<feature type="binding site" evidence="6 9">
    <location>
        <begin position="138"/>
        <end position="140"/>
    </location>
    <ligand>
        <name>substrate</name>
    </ligand>
</feature>
<evidence type="ECO:0000256" key="9">
    <source>
        <dbReference type="PIRSR" id="PIRSR016262-2"/>
    </source>
</evidence>
<keyword evidence="4 6" id="KW-0012">Acyltransferase</keyword>
<organism evidence="12 13">
    <name type="scientific">Buchnera aphidicola subsp. Melaphis rhois</name>
    <dbReference type="NCBI Taxonomy" id="118103"/>
    <lineage>
        <taxon>Bacteria</taxon>
        <taxon>Pseudomonadati</taxon>
        <taxon>Pseudomonadota</taxon>
        <taxon>Gammaproteobacteria</taxon>
        <taxon>Enterobacterales</taxon>
        <taxon>Erwiniaceae</taxon>
        <taxon>Buchnera</taxon>
    </lineage>
</organism>
<dbReference type="PANTHER" id="PTHR10993">
    <property type="entry name" value="OCTANOYLTRANSFERASE"/>
    <property type="match status" value="1"/>
</dbReference>
<evidence type="ECO:0000256" key="2">
    <source>
        <dbReference type="ARBA" id="ARBA00022490"/>
    </source>
</evidence>
<evidence type="ECO:0000256" key="3">
    <source>
        <dbReference type="ARBA" id="ARBA00022679"/>
    </source>
</evidence>
<dbReference type="PROSITE" id="PS51733">
    <property type="entry name" value="BPL_LPL_CATALYTIC"/>
    <property type="match status" value="1"/>
</dbReference>
<feature type="active site" description="Acyl-thioester intermediate" evidence="6 8">
    <location>
        <position position="169"/>
    </location>
</feature>
<dbReference type="UniPathway" id="UPA00538">
    <property type="reaction ID" value="UER00592"/>
</dbReference>
<dbReference type="EMBL" id="CP033004">
    <property type="protein sequence ID" value="QCI23277.1"/>
    <property type="molecule type" value="Genomic_DNA"/>
</dbReference>
<dbReference type="FunFam" id="3.30.930.10:FF:000020">
    <property type="entry name" value="Octanoyltransferase"/>
    <property type="match status" value="1"/>
</dbReference>
<dbReference type="HAMAP" id="MF_00013">
    <property type="entry name" value="LipB"/>
    <property type="match status" value="1"/>
</dbReference>
<accession>A0A4D6Y2H6</accession>
<comment type="miscellaneous">
    <text evidence="6">In the reaction, the free carboxyl group of octanoic acid is attached via an amide linkage to the epsilon-amino group of a specific lysine residue of lipoyl domains of lipoate-dependent enzymes.</text>
</comment>
<dbReference type="PANTHER" id="PTHR10993:SF7">
    <property type="entry name" value="LIPOYLTRANSFERASE 2, MITOCHONDRIAL-RELATED"/>
    <property type="match status" value="1"/>
</dbReference>
<dbReference type="NCBIfam" id="TIGR00214">
    <property type="entry name" value="lipB"/>
    <property type="match status" value="1"/>
</dbReference>
<dbReference type="Proteomes" id="UP000298566">
    <property type="component" value="Chromosome"/>
</dbReference>
<keyword evidence="3 6" id="KW-0808">Transferase</keyword>
<dbReference type="InterPro" id="IPR004143">
    <property type="entry name" value="BPL_LPL_catalytic"/>
</dbReference>
<comment type="pathway">
    <text evidence="1 6 7">Protein modification; protein lipoylation via endogenous pathway; protein N(6)-(lipoyl)lysine from octanoyl-[acyl-carrier-protein]: step 1/2.</text>
</comment>
<sequence>MVKLNVKIRNLGLRKIEMISNSMKDFTVMRNKYTLDEIWLVQHYPVFTYGVSEKEYNWFIPKRIPIIFINRGGKTTYHGPGQIVTYFLLDLIRRNINIKTLMLLMQNVVMSTLKCFSIHSYILEQFPGIYVNDKKICSFGLRIKKGCSLYGMSLNIDMDLSPFSYINPCGNNIKMTQIVDVKPNLNFRTVQLALMNNIKKYFL</sequence>
<keyword evidence="2 6" id="KW-0963">Cytoplasm</keyword>
<evidence type="ECO:0000256" key="7">
    <source>
        <dbReference type="PIRNR" id="PIRNR016262"/>
    </source>
</evidence>
<feature type="binding site" evidence="6 9">
    <location>
        <begin position="71"/>
        <end position="78"/>
    </location>
    <ligand>
        <name>substrate</name>
    </ligand>
</feature>
<evidence type="ECO:0000256" key="8">
    <source>
        <dbReference type="PIRSR" id="PIRSR016262-1"/>
    </source>
</evidence>